<reference evidence="2 3" key="1">
    <citation type="submission" date="2023-06" db="EMBL/GenBank/DDBJ databases">
        <title>Draft genome sequence of Novosphingobium sp. strain IK01.</title>
        <authorList>
            <person name="Hatamoto M."/>
            <person name="Ikarashi T."/>
            <person name="Yamaguchi T."/>
        </authorList>
    </citation>
    <scope>NUCLEOTIDE SEQUENCE [LARGE SCALE GENOMIC DNA]</scope>
    <source>
        <strain evidence="2 3">IK01</strain>
    </source>
</reference>
<comment type="caution">
    <text evidence="2">The sequence shown here is derived from an EMBL/GenBank/DDBJ whole genome shotgun (WGS) entry which is preliminary data.</text>
</comment>
<accession>A0ABQ6P9E3</accession>
<dbReference type="EMBL" id="BTFW01000001">
    <property type="protein sequence ID" value="GMM61843.1"/>
    <property type="molecule type" value="Genomic_DNA"/>
</dbReference>
<gene>
    <name evidence="2" type="ORF">NUTIK01_26200</name>
</gene>
<feature type="region of interest" description="Disordered" evidence="1">
    <location>
        <begin position="66"/>
        <end position="85"/>
    </location>
</feature>
<evidence type="ECO:0000313" key="3">
    <source>
        <dbReference type="Proteomes" id="UP001187221"/>
    </source>
</evidence>
<keyword evidence="3" id="KW-1185">Reference proteome</keyword>
<organism evidence="2 3">
    <name type="scientific">Novosphingobium pituita</name>
    <dbReference type="NCBI Taxonomy" id="3056842"/>
    <lineage>
        <taxon>Bacteria</taxon>
        <taxon>Pseudomonadati</taxon>
        <taxon>Pseudomonadota</taxon>
        <taxon>Alphaproteobacteria</taxon>
        <taxon>Sphingomonadales</taxon>
        <taxon>Sphingomonadaceae</taxon>
        <taxon>Novosphingobium</taxon>
    </lineage>
</organism>
<name>A0ABQ6P9E3_9SPHN</name>
<dbReference type="InterPro" id="IPR029058">
    <property type="entry name" value="AB_hydrolase_fold"/>
</dbReference>
<dbReference type="SUPFAM" id="SSF53474">
    <property type="entry name" value="alpha/beta-Hydrolases"/>
    <property type="match status" value="1"/>
</dbReference>
<dbReference type="Proteomes" id="UP001187221">
    <property type="component" value="Unassembled WGS sequence"/>
</dbReference>
<protein>
    <recommendedName>
        <fullName evidence="4">Alpha/beta hydrolase</fullName>
    </recommendedName>
</protein>
<evidence type="ECO:0008006" key="4">
    <source>
        <dbReference type="Google" id="ProtNLM"/>
    </source>
</evidence>
<evidence type="ECO:0000256" key="1">
    <source>
        <dbReference type="SAM" id="MobiDB-lite"/>
    </source>
</evidence>
<evidence type="ECO:0000313" key="2">
    <source>
        <dbReference type="EMBL" id="GMM61843.1"/>
    </source>
</evidence>
<sequence length="276" mass="30049">MVWHSSLASLAPRRGWQQFGQQLETLGTELARRRALAFAPRPRGVHGPAWPRLLGELGTPIEHWQASRQSDLHQSDLQPAAPERPAGSRAVMLLPGFGTHPVRMKPLATALEAAGHRVSDWGLGFNFGPSEDRFARLAERVEVMARREGEPLVLVGWSLGGLFARQLAKAVPEQVGLVITMGTPFSGDRRANNAWRAYQLVAGHSVDEAPMGEDLAVKPPVPTVALWSPRDGFIAPRCAAGWPGERDLAVALRCTHLGFAAHPQVARTLVDLIAQH</sequence>
<dbReference type="Gene3D" id="3.40.50.1820">
    <property type="entry name" value="alpha/beta hydrolase"/>
    <property type="match status" value="1"/>
</dbReference>
<dbReference type="RefSeq" id="WP_317975490.1">
    <property type="nucleotide sequence ID" value="NZ_BTFW01000001.1"/>
</dbReference>
<proteinExistence type="predicted"/>